<dbReference type="InterPro" id="IPR051190">
    <property type="entry name" value="Baculoviral_IAP"/>
</dbReference>
<dbReference type="InParanoid" id="E3M088"/>
<protein>
    <submittedName>
        <fullName evidence="3">CRE-BIR-2 protein</fullName>
    </submittedName>
</protein>
<dbReference type="Gene3D" id="1.10.1170.10">
    <property type="entry name" value="Inhibitor Of Apoptosis Protein (2mihbC-IAP-1), Chain A"/>
    <property type="match status" value="2"/>
</dbReference>
<dbReference type="STRING" id="31234.E3M088"/>
<organism evidence="4">
    <name type="scientific">Caenorhabditis remanei</name>
    <name type="common">Caenorhabditis vulgaris</name>
    <dbReference type="NCBI Taxonomy" id="31234"/>
    <lineage>
        <taxon>Eukaryota</taxon>
        <taxon>Metazoa</taxon>
        <taxon>Ecdysozoa</taxon>
        <taxon>Nematoda</taxon>
        <taxon>Chromadorea</taxon>
        <taxon>Rhabditida</taxon>
        <taxon>Rhabditina</taxon>
        <taxon>Rhabditomorpha</taxon>
        <taxon>Rhabditoidea</taxon>
        <taxon>Rhabditidae</taxon>
        <taxon>Peloderinae</taxon>
        <taxon>Caenorhabditis</taxon>
    </lineage>
</organism>
<dbReference type="InterPro" id="IPR001370">
    <property type="entry name" value="BIR_rpt"/>
</dbReference>
<dbReference type="Proteomes" id="UP000008281">
    <property type="component" value="Unassembled WGS sequence"/>
</dbReference>
<proteinExistence type="predicted"/>
<dbReference type="EMBL" id="DS268420">
    <property type="protein sequence ID" value="EFO87737.1"/>
    <property type="molecule type" value="Genomic_DNA"/>
</dbReference>
<evidence type="ECO:0000256" key="1">
    <source>
        <dbReference type="ARBA" id="ARBA00022723"/>
    </source>
</evidence>
<dbReference type="eggNOG" id="KOG1101">
    <property type="taxonomic scope" value="Eukaryota"/>
</dbReference>
<keyword evidence="4" id="KW-1185">Reference proteome</keyword>
<name>E3M088_CAERE</name>
<dbReference type="OrthoDB" id="2196114at2759"/>
<reference evidence="3" key="1">
    <citation type="submission" date="2007-07" db="EMBL/GenBank/DDBJ databases">
        <title>PCAP assembly of the Caenorhabditis remanei genome.</title>
        <authorList>
            <consortium name="The Caenorhabditis remanei Sequencing Consortium"/>
            <person name="Wilson R.K."/>
        </authorList>
    </citation>
    <scope>NUCLEOTIDE SEQUENCE [LARGE SCALE GENOMIC DNA]</scope>
    <source>
        <strain evidence="3">PB4641</strain>
    </source>
</reference>
<gene>
    <name evidence="3" type="primary">Cre-bir-2</name>
    <name evidence="3" type="ORF">CRE_05380</name>
</gene>
<dbReference type="PANTHER" id="PTHR46771">
    <property type="entry name" value="DETERIN"/>
    <property type="match status" value="1"/>
</dbReference>
<keyword evidence="1" id="KW-0479">Metal-binding</keyword>
<dbReference type="SMART" id="SM00238">
    <property type="entry name" value="BIR"/>
    <property type="match status" value="2"/>
</dbReference>
<dbReference type="PANTHER" id="PTHR46771:SF7">
    <property type="entry name" value="BACULOVIRAL IAP REPEAT-CONTAINING PROTEIN BIR-2"/>
    <property type="match status" value="1"/>
</dbReference>
<dbReference type="HOGENOM" id="CLU_850571_0_0_1"/>
<dbReference type="AlphaFoldDB" id="E3M088"/>
<dbReference type="Pfam" id="PF00653">
    <property type="entry name" value="BIR"/>
    <property type="match status" value="2"/>
</dbReference>
<accession>E3M088</accession>
<sequence length="327" mass="37762">MTHDFFFRTMFRHEAAENAVKALNEAAPYLSYAARFTSFKAFKYDKRFTSKCSSDAVIINRNSQIHTIFKLAHAGFYSTATPTSPTNAKCPFCMLELTFAENDDPWEKHRTQKPDCEFVILGQPDETTLTLQIISSLAIRCATVAEYEKMLPIIHYLEEADHEQSYRREEATRKLISLRNNSQYLTADHRYATFKIDGHRAKGVRDHILKKIAKAGWCSAITNRSLLSAKCPFCLLTIDFDTTDDFWEEHKNSSANCDFVKLNKLNEKDWTTEEALMLAVKISVVKKFEKQRKILEQLENDKEADQLANQLSKMMARPKCLRRRCSV</sequence>
<dbReference type="SUPFAM" id="SSF57924">
    <property type="entry name" value="Inhibitor of apoptosis (IAP) repeat"/>
    <property type="match status" value="2"/>
</dbReference>
<dbReference type="GO" id="GO:0046872">
    <property type="term" value="F:metal ion binding"/>
    <property type="evidence" value="ECO:0007669"/>
    <property type="project" value="UniProtKB-KW"/>
</dbReference>
<keyword evidence="2" id="KW-0862">Zinc</keyword>
<dbReference type="PROSITE" id="PS50143">
    <property type="entry name" value="BIR_REPEAT_2"/>
    <property type="match status" value="2"/>
</dbReference>
<dbReference type="OMA" id="KAGWCSA"/>
<evidence type="ECO:0000313" key="4">
    <source>
        <dbReference type="Proteomes" id="UP000008281"/>
    </source>
</evidence>
<dbReference type="FunCoup" id="E3M088">
    <property type="interactions" value="818"/>
</dbReference>
<evidence type="ECO:0000313" key="3">
    <source>
        <dbReference type="EMBL" id="EFO87737.1"/>
    </source>
</evidence>
<evidence type="ECO:0000256" key="2">
    <source>
        <dbReference type="ARBA" id="ARBA00022833"/>
    </source>
</evidence>